<accession>A0A4Y2QLL8</accession>
<protein>
    <submittedName>
        <fullName evidence="2">Uncharacterized protein</fullName>
    </submittedName>
</protein>
<dbReference type="EMBL" id="BGPR01300159">
    <property type="protein sequence ID" value="GBN64212.1"/>
    <property type="molecule type" value="Genomic_DNA"/>
</dbReference>
<evidence type="ECO:0000313" key="3">
    <source>
        <dbReference type="Proteomes" id="UP000499080"/>
    </source>
</evidence>
<keyword evidence="3" id="KW-1185">Reference proteome</keyword>
<dbReference type="AlphaFoldDB" id="A0A4Y2QLL8"/>
<name>A0A4Y2QLL8_ARAVE</name>
<feature type="region of interest" description="Disordered" evidence="1">
    <location>
        <begin position="1"/>
        <end position="22"/>
    </location>
</feature>
<comment type="caution">
    <text evidence="2">The sequence shown here is derived from an EMBL/GenBank/DDBJ whole genome shotgun (WGS) entry which is preliminary data.</text>
</comment>
<proteinExistence type="predicted"/>
<gene>
    <name evidence="2" type="ORF">AVEN_1367_1</name>
</gene>
<evidence type="ECO:0000313" key="2">
    <source>
        <dbReference type="EMBL" id="GBN64212.1"/>
    </source>
</evidence>
<reference evidence="2 3" key="1">
    <citation type="journal article" date="2019" name="Sci. Rep.">
        <title>Orb-weaving spider Araneus ventricosus genome elucidates the spidroin gene catalogue.</title>
        <authorList>
            <person name="Kono N."/>
            <person name="Nakamura H."/>
            <person name="Ohtoshi R."/>
            <person name="Moran D.A.P."/>
            <person name="Shinohara A."/>
            <person name="Yoshida Y."/>
            <person name="Fujiwara M."/>
            <person name="Mori M."/>
            <person name="Tomita M."/>
            <person name="Arakawa K."/>
        </authorList>
    </citation>
    <scope>NUCLEOTIDE SEQUENCE [LARGE SCALE GENOMIC DNA]</scope>
</reference>
<sequence length="40" mass="4224">RSLLRNMRWSSDNVSALGSEGTGLKPVSTEDLSCIGPVSC</sequence>
<feature type="non-terminal residue" evidence="2">
    <location>
        <position position="1"/>
    </location>
</feature>
<dbReference type="Proteomes" id="UP000499080">
    <property type="component" value="Unassembled WGS sequence"/>
</dbReference>
<evidence type="ECO:0000256" key="1">
    <source>
        <dbReference type="SAM" id="MobiDB-lite"/>
    </source>
</evidence>
<organism evidence="2 3">
    <name type="scientific">Araneus ventricosus</name>
    <name type="common">Orbweaver spider</name>
    <name type="synonym">Epeira ventricosa</name>
    <dbReference type="NCBI Taxonomy" id="182803"/>
    <lineage>
        <taxon>Eukaryota</taxon>
        <taxon>Metazoa</taxon>
        <taxon>Ecdysozoa</taxon>
        <taxon>Arthropoda</taxon>
        <taxon>Chelicerata</taxon>
        <taxon>Arachnida</taxon>
        <taxon>Araneae</taxon>
        <taxon>Araneomorphae</taxon>
        <taxon>Entelegynae</taxon>
        <taxon>Araneoidea</taxon>
        <taxon>Araneidae</taxon>
        <taxon>Araneus</taxon>
    </lineage>
</organism>